<dbReference type="Proteomes" id="UP000053095">
    <property type="component" value="Unassembled WGS sequence"/>
</dbReference>
<evidence type="ECO:0000313" key="3">
    <source>
        <dbReference type="Proteomes" id="UP000053095"/>
    </source>
</evidence>
<organism evidence="2 3">
    <name type="scientific">Talaromyces pinophilus</name>
    <name type="common">Penicillium pinophilum</name>
    <dbReference type="NCBI Taxonomy" id="128442"/>
    <lineage>
        <taxon>Eukaryota</taxon>
        <taxon>Fungi</taxon>
        <taxon>Dikarya</taxon>
        <taxon>Ascomycota</taxon>
        <taxon>Pezizomycotina</taxon>
        <taxon>Eurotiomycetes</taxon>
        <taxon>Eurotiomycetidae</taxon>
        <taxon>Eurotiales</taxon>
        <taxon>Trichocomaceae</taxon>
        <taxon>Talaromyces</taxon>
        <taxon>Talaromyces sect. Talaromyces</taxon>
    </lineage>
</organism>
<name>A0A478EAM2_TALPI</name>
<sequence>MRALFPSLHIGAAADEADVETTAVLDADRVLVADAVVTDEMGIVTEIEKPSEEELDELEELRDELDAVDFVIDVGCVSVFVGVLFGSSGGSVGNGISPPKAAPPPPPPPQKRIHVHPRPRGQMIRVDEMLDVAETNPETEEEIVDVDREVDEVELEAGIIAADELELELELNLLEIEMERELQPKSLGFLKRQQH</sequence>
<accession>A0A478EAM2</accession>
<dbReference type="EMBL" id="DF933840">
    <property type="protein sequence ID" value="GAM42372.1"/>
    <property type="molecule type" value="Genomic_DNA"/>
</dbReference>
<gene>
    <name evidence="2" type="ORF">TCE0_044r16286</name>
</gene>
<reference evidence="3" key="1">
    <citation type="journal article" date="2015" name="Genome Announc.">
        <title>Draft genome sequence of Talaromyces cellulolyticus strain Y-94, a source of lignocellulosic biomass-degrading enzymes.</title>
        <authorList>
            <person name="Fujii T."/>
            <person name="Koike H."/>
            <person name="Sawayama S."/>
            <person name="Yano S."/>
            <person name="Inoue H."/>
        </authorList>
    </citation>
    <scope>NUCLEOTIDE SEQUENCE [LARGE SCALE GENOMIC DNA]</scope>
    <source>
        <strain evidence="3">Y-94</strain>
    </source>
</reference>
<protein>
    <submittedName>
        <fullName evidence="2">Uncharacterized protein</fullName>
    </submittedName>
</protein>
<keyword evidence="3" id="KW-1185">Reference proteome</keyword>
<evidence type="ECO:0000313" key="2">
    <source>
        <dbReference type="EMBL" id="GAM42372.1"/>
    </source>
</evidence>
<feature type="compositionally biased region" description="Pro residues" evidence="1">
    <location>
        <begin position="100"/>
        <end position="110"/>
    </location>
</feature>
<dbReference type="AlphaFoldDB" id="A0A478EAM2"/>
<proteinExistence type="predicted"/>
<evidence type="ECO:0000256" key="1">
    <source>
        <dbReference type="SAM" id="MobiDB-lite"/>
    </source>
</evidence>
<feature type="region of interest" description="Disordered" evidence="1">
    <location>
        <begin position="95"/>
        <end position="115"/>
    </location>
</feature>